<feature type="compositionally biased region" description="Basic and acidic residues" evidence="2">
    <location>
        <begin position="34"/>
        <end position="43"/>
    </location>
</feature>
<evidence type="ECO:0000256" key="2">
    <source>
        <dbReference type="SAM" id="MobiDB-lite"/>
    </source>
</evidence>
<keyword evidence="5" id="KW-1185">Reference proteome</keyword>
<gene>
    <name evidence="4" type="ORF">ACHAWO_012391</name>
</gene>
<feature type="compositionally biased region" description="Basic and acidic residues" evidence="2">
    <location>
        <begin position="78"/>
        <end position="90"/>
    </location>
</feature>
<feature type="compositionally biased region" description="Basic and acidic residues" evidence="2">
    <location>
        <begin position="102"/>
        <end position="128"/>
    </location>
</feature>
<organism evidence="4 5">
    <name type="scientific">Cyclotella atomus</name>
    <dbReference type="NCBI Taxonomy" id="382360"/>
    <lineage>
        <taxon>Eukaryota</taxon>
        <taxon>Sar</taxon>
        <taxon>Stramenopiles</taxon>
        <taxon>Ochrophyta</taxon>
        <taxon>Bacillariophyta</taxon>
        <taxon>Coscinodiscophyceae</taxon>
        <taxon>Thalassiosirophycidae</taxon>
        <taxon>Stephanodiscales</taxon>
        <taxon>Stephanodiscaceae</taxon>
        <taxon>Cyclotella</taxon>
    </lineage>
</organism>
<dbReference type="InterPro" id="IPR000504">
    <property type="entry name" value="RRM_dom"/>
</dbReference>
<proteinExistence type="predicted"/>
<feature type="region of interest" description="Disordered" evidence="2">
    <location>
        <begin position="1"/>
        <end position="191"/>
    </location>
</feature>
<name>A0ABD3MZN4_9STRA</name>
<evidence type="ECO:0000313" key="4">
    <source>
        <dbReference type="EMBL" id="KAL3768281.1"/>
    </source>
</evidence>
<dbReference type="Pfam" id="PF00076">
    <property type="entry name" value="RRM_1"/>
    <property type="match status" value="1"/>
</dbReference>
<dbReference type="InterPro" id="IPR050441">
    <property type="entry name" value="RBM"/>
</dbReference>
<feature type="region of interest" description="Disordered" evidence="2">
    <location>
        <begin position="269"/>
        <end position="326"/>
    </location>
</feature>
<dbReference type="EMBL" id="JALLPJ020001350">
    <property type="protein sequence ID" value="KAL3768281.1"/>
    <property type="molecule type" value="Genomic_DNA"/>
</dbReference>
<dbReference type="GO" id="GO:0003723">
    <property type="term" value="F:RNA binding"/>
    <property type="evidence" value="ECO:0007669"/>
    <property type="project" value="UniProtKB-UniRule"/>
</dbReference>
<keyword evidence="1" id="KW-0694">RNA-binding</keyword>
<feature type="compositionally biased region" description="Basic and acidic residues" evidence="2">
    <location>
        <begin position="292"/>
        <end position="305"/>
    </location>
</feature>
<evidence type="ECO:0000259" key="3">
    <source>
        <dbReference type="PROSITE" id="PS50102"/>
    </source>
</evidence>
<dbReference type="SMART" id="SM00360">
    <property type="entry name" value="RRM"/>
    <property type="match status" value="1"/>
</dbReference>
<accession>A0ABD3MZN4</accession>
<sequence>MPSSPYNRRSMSPPPTNNEPSSDNLPPPTNKEGSPSREREYNHRRSSRSRSPRDRERRSRSDRRRRSRSRSRTRSRSRSYERRSGRDDRHRRSRTRSRSRSRSWDRRRDRDRDRYHRDSRDRHFRGDRYGPPGYGGPPMDFRGRFDHGPPPPGYFNGPGGPSGPYFDNFPPQPHRRPGGRATRRDDGPPGVSLLVRNVSPEVTPQDLQLAFGRIGEVRDVYIPRDFHSQQPKGFAFIEYATAEMAREAREEMNKFLMKGMELEVVYAQEKRKTPNEMRGRVVDGDGGGGRRGGRDDDFQRSSSFERHKRRERERENYFRPENDNRK</sequence>
<evidence type="ECO:0000313" key="5">
    <source>
        <dbReference type="Proteomes" id="UP001530400"/>
    </source>
</evidence>
<evidence type="ECO:0000256" key="1">
    <source>
        <dbReference type="PROSITE-ProRule" id="PRU00176"/>
    </source>
</evidence>
<protein>
    <recommendedName>
        <fullName evidence="3">RRM domain-containing protein</fullName>
    </recommendedName>
</protein>
<dbReference type="PROSITE" id="PS50102">
    <property type="entry name" value="RRM"/>
    <property type="match status" value="1"/>
</dbReference>
<comment type="caution">
    <text evidence="4">The sequence shown here is derived from an EMBL/GenBank/DDBJ whole genome shotgun (WGS) entry which is preliminary data.</text>
</comment>
<reference evidence="4 5" key="1">
    <citation type="submission" date="2024-10" db="EMBL/GenBank/DDBJ databases">
        <title>Updated reference genomes for cyclostephanoid diatoms.</title>
        <authorList>
            <person name="Roberts W.R."/>
            <person name="Alverson A.J."/>
        </authorList>
    </citation>
    <scope>NUCLEOTIDE SEQUENCE [LARGE SCALE GENOMIC DNA]</scope>
    <source>
        <strain evidence="4 5">AJA010-31</strain>
    </source>
</reference>
<dbReference type="AlphaFoldDB" id="A0ABD3MZN4"/>
<dbReference type="Proteomes" id="UP001530400">
    <property type="component" value="Unassembled WGS sequence"/>
</dbReference>
<dbReference type="SUPFAM" id="SSF54928">
    <property type="entry name" value="RNA-binding domain, RBD"/>
    <property type="match status" value="1"/>
</dbReference>
<feature type="domain" description="RRM" evidence="3">
    <location>
        <begin position="191"/>
        <end position="269"/>
    </location>
</feature>
<feature type="compositionally biased region" description="Basic and acidic residues" evidence="2">
    <location>
        <begin position="312"/>
        <end position="326"/>
    </location>
</feature>
<feature type="compositionally biased region" description="Basic residues" evidence="2">
    <location>
        <begin position="91"/>
        <end position="101"/>
    </location>
</feature>
<dbReference type="PANTHER" id="PTHR48034">
    <property type="entry name" value="TRANSFORMER-2 SEX-DETERMINING PROTEIN-RELATED"/>
    <property type="match status" value="1"/>
</dbReference>
<feature type="compositionally biased region" description="Basic and acidic residues" evidence="2">
    <location>
        <begin position="269"/>
        <end position="283"/>
    </location>
</feature>
<dbReference type="InterPro" id="IPR035979">
    <property type="entry name" value="RBD_domain_sf"/>
</dbReference>
<dbReference type="Gene3D" id="3.30.70.330">
    <property type="match status" value="1"/>
</dbReference>
<feature type="compositionally biased region" description="Basic residues" evidence="2">
    <location>
        <begin position="60"/>
        <end position="77"/>
    </location>
</feature>
<feature type="compositionally biased region" description="Polar residues" evidence="2">
    <location>
        <begin position="1"/>
        <end position="10"/>
    </location>
</feature>
<dbReference type="InterPro" id="IPR012677">
    <property type="entry name" value="Nucleotide-bd_a/b_plait_sf"/>
</dbReference>